<dbReference type="AlphaFoldDB" id="A0A6A6TXV6"/>
<feature type="region of interest" description="Disordered" evidence="1">
    <location>
        <begin position="1"/>
        <end position="69"/>
    </location>
</feature>
<organism evidence="2 3">
    <name type="scientific">Microthyrium microscopicum</name>
    <dbReference type="NCBI Taxonomy" id="703497"/>
    <lineage>
        <taxon>Eukaryota</taxon>
        <taxon>Fungi</taxon>
        <taxon>Dikarya</taxon>
        <taxon>Ascomycota</taxon>
        <taxon>Pezizomycotina</taxon>
        <taxon>Dothideomycetes</taxon>
        <taxon>Dothideomycetes incertae sedis</taxon>
        <taxon>Microthyriales</taxon>
        <taxon>Microthyriaceae</taxon>
        <taxon>Microthyrium</taxon>
    </lineage>
</organism>
<feature type="compositionally biased region" description="Low complexity" evidence="1">
    <location>
        <begin position="494"/>
        <end position="503"/>
    </location>
</feature>
<feature type="compositionally biased region" description="Basic and acidic residues" evidence="1">
    <location>
        <begin position="117"/>
        <end position="126"/>
    </location>
</feature>
<feature type="compositionally biased region" description="Low complexity" evidence="1">
    <location>
        <begin position="553"/>
        <end position="564"/>
    </location>
</feature>
<evidence type="ECO:0000313" key="3">
    <source>
        <dbReference type="Proteomes" id="UP000799302"/>
    </source>
</evidence>
<keyword evidence="3" id="KW-1185">Reference proteome</keyword>
<proteinExistence type="predicted"/>
<accession>A0A6A6TXV6</accession>
<evidence type="ECO:0000256" key="1">
    <source>
        <dbReference type="SAM" id="MobiDB-lite"/>
    </source>
</evidence>
<feature type="compositionally biased region" description="Low complexity" evidence="1">
    <location>
        <begin position="48"/>
        <end position="62"/>
    </location>
</feature>
<reference evidence="2" key="1">
    <citation type="journal article" date="2020" name="Stud. Mycol.">
        <title>101 Dothideomycetes genomes: a test case for predicting lifestyles and emergence of pathogens.</title>
        <authorList>
            <person name="Haridas S."/>
            <person name="Albert R."/>
            <person name="Binder M."/>
            <person name="Bloem J."/>
            <person name="Labutti K."/>
            <person name="Salamov A."/>
            <person name="Andreopoulos B."/>
            <person name="Baker S."/>
            <person name="Barry K."/>
            <person name="Bills G."/>
            <person name="Bluhm B."/>
            <person name="Cannon C."/>
            <person name="Castanera R."/>
            <person name="Culley D."/>
            <person name="Daum C."/>
            <person name="Ezra D."/>
            <person name="Gonzalez J."/>
            <person name="Henrissat B."/>
            <person name="Kuo A."/>
            <person name="Liang C."/>
            <person name="Lipzen A."/>
            <person name="Lutzoni F."/>
            <person name="Magnuson J."/>
            <person name="Mondo S."/>
            <person name="Nolan M."/>
            <person name="Ohm R."/>
            <person name="Pangilinan J."/>
            <person name="Park H.-J."/>
            <person name="Ramirez L."/>
            <person name="Alfaro M."/>
            <person name="Sun H."/>
            <person name="Tritt A."/>
            <person name="Yoshinaga Y."/>
            <person name="Zwiers L.-H."/>
            <person name="Turgeon B."/>
            <person name="Goodwin S."/>
            <person name="Spatafora J."/>
            <person name="Crous P."/>
            <person name="Grigoriev I."/>
        </authorList>
    </citation>
    <scope>NUCLEOTIDE SEQUENCE</scope>
    <source>
        <strain evidence="2">CBS 115976</strain>
    </source>
</reference>
<gene>
    <name evidence="2" type="ORF">BT63DRAFT_429409</name>
</gene>
<evidence type="ECO:0000313" key="2">
    <source>
        <dbReference type="EMBL" id="KAF2664652.1"/>
    </source>
</evidence>
<feature type="region of interest" description="Disordered" evidence="1">
    <location>
        <begin position="101"/>
        <end position="134"/>
    </location>
</feature>
<sequence>MAFRAQQRIQTTRQPSFPAPAVETQSNASQQRKRTLEDSQEEWVLFSPTAPSVTQTETTSTDRTARTAGLSRLSDFGSLDTGAARSDQVATIDDISDNITEHASDQDEDADLDSLDDGLHAFHEPSDLGSPRARMIKSNETVLPTHDGLGTFGEGSAIQDHLRQFERYGARRKHKRRSSVQRTLDALEEVEEQTVEEDRIRRIEHWRLEQSRALLEEIERETRRMRKMSRASATRSVGPSTINMQTKSETDFSESVHSTIQEAAVKNPAMAEHGPPESESFWKRFTRRVIRDLIGIDEDLLSVILGESLAEEQQDMSDSISSLPERDIIRAVDEEKESRNVAHSWQERLLERLARELGILVHQLSEHPGAFSTYLRTQEIPLYAGLSNTSSLADDTTPDVAPFPAHIRSSLPFPPSVQRDVAANADPSLWGIEEENAPDALGGNGAENLIEQEYWEKDLDVRMVFNFLKSRFYSNATIPESSEPTNTLTSLLATSTQARSSTSHGFNRRPSTTSTAQRAAIIRQHHPLASGSRRREHRPLTPHHAGIARKATRTASSSCASQSTKKSKHSSRNYWDIGGSVGSGPAGGVGVWGEVSI</sequence>
<feature type="region of interest" description="Disordered" evidence="1">
    <location>
        <begin position="494"/>
        <end position="580"/>
    </location>
</feature>
<name>A0A6A6TXV6_9PEZI</name>
<dbReference type="Proteomes" id="UP000799302">
    <property type="component" value="Unassembled WGS sequence"/>
</dbReference>
<dbReference type="EMBL" id="MU004242">
    <property type="protein sequence ID" value="KAF2664652.1"/>
    <property type="molecule type" value="Genomic_DNA"/>
</dbReference>
<protein>
    <submittedName>
        <fullName evidence="2">Uncharacterized protein</fullName>
    </submittedName>
</protein>
<dbReference type="OrthoDB" id="5402147at2759"/>
<feature type="compositionally biased region" description="Acidic residues" evidence="1">
    <location>
        <begin position="106"/>
        <end position="116"/>
    </location>
</feature>
<feature type="compositionally biased region" description="Basic residues" evidence="1">
    <location>
        <begin position="532"/>
        <end position="552"/>
    </location>
</feature>